<keyword evidence="3 6" id="KW-0812">Transmembrane</keyword>
<comment type="caution">
    <text evidence="7">The sequence shown here is derived from an EMBL/GenBank/DDBJ whole genome shotgun (WGS) entry which is preliminary data.</text>
</comment>
<dbReference type="Pfam" id="PF01810">
    <property type="entry name" value="LysE"/>
    <property type="match status" value="1"/>
</dbReference>
<dbReference type="PIRSF" id="PIRSF006324">
    <property type="entry name" value="LeuE"/>
    <property type="match status" value="1"/>
</dbReference>
<evidence type="ECO:0000256" key="2">
    <source>
        <dbReference type="ARBA" id="ARBA00022475"/>
    </source>
</evidence>
<gene>
    <name evidence="7" type="ORF">I6U51_02500</name>
</gene>
<evidence type="ECO:0000256" key="6">
    <source>
        <dbReference type="SAM" id="Phobius"/>
    </source>
</evidence>
<evidence type="ECO:0000256" key="1">
    <source>
        <dbReference type="ARBA" id="ARBA00004651"/>
    </source>
</evidence>
<keyword evidence="2" id="KW-1003">Cell membrane</keyword>
<accession>A0A934M524</accession>
<dbReference type="Proteomes" id="UP000622687">
    <property type="component" value="Unassembled WGS sequence"/>
</dbReference>
<feature type="transmembrane region" description="Helical" evidence="6">
    <location>
        <begin position="147"/>
        <end position="171"/>
    </location>
</feature>
<feature type="transmembrane region" description="Helical" evidence="6">
    <location>
        <begin position="113"/>
        <end position="135"/>
    </location>
</feature>
<feature type="transmembrane region" description="Helical" evidence="6">
    <location>
        <begin position="6"/>
        <end position="29"/>
    </location>
</feature>
<evidence type="ECO:0000256" key="5">
    <source>
        <dbReference type="ARBA" id="ARBA00023136"/>
    </source>
</evidence>
<proteinExistence type="predicted"/>
<evidence type="ECO:0000256" key="3">
    <source>
        <dbReference type="ARBA" id="ARBA00022692"/>
    </source>
</evidence>
<sequence>MFGIVNFSVFIITGIILNLTPGADTMYILGNSMSNGKKAGIMSALGISTGCIVHTILAALGLSVILAKSALAFNIIKYLGAAYLVYLGIRSFMSKSSLLIHNGDNEKSSFKNIYFQGIITNVLNPKVALFFLAFLPQFINPNNTYGALPFLLLGCTFIITGTIWCIILAVFSSYLTGKISEKVGLANSLNKISGIIFVGLGLNLLRAKLSN</sequence>
<protein>
    <submittedName>
        <fullName evidence="7">LysE family translocator</fullName>
    </submittedName>
</protein>
<dbReference type="PANTHER" id="PTHR30086">
    <property type="entry name" value="ARGININE EXPORTER PROTEIN ARGO"/>
    <property type="match status" value="1"/>
</dbReference>
<evidence type="ECO:0000313" key="8">
    <source>
        <dbReference type="Proteomes" id="UP000622687"/>
    </source>
</evidence>
<name>A0A934M524_9CLOT</name>
<keyword evidence="5 6" id="KW-0472">Membrane</keyword>
<reference evidence="7" key="1">
    <citation type="submission" date="2020-12" db="EMBL/GenBank/DDBJ databases">
        <title>Clostridium thailandense sp. nov., a novel acetogenic bacterium isolated from peat land soil in Thailand.</title>
        <authorList>
            <person name="Chaikitkaew S."/>
            <person name="Birkeland N.K."/>
        </authorList>
    </citation>
    <scope>NUCLEOTIDE SEQUENCE</scope>
    <source>
        <strain evidence="7">DSM 17425</strain>
    </source>
</reference>
<keyword evidence="8" id="KW-1185">Reference proteome</keyword>
<feature type="transmembrane region" description="Helical" evidence="6">
    <location>
        <begin position="183"/>
        <end position="205"/>
    </location>
</feature>
<dbReference type="AlphaFoldDB" id="A0A934M524"/>
<feature type="transmembrane region" description="Helical" evidence="6">
    <location>
        <begin position="41"/>
        <end position="65"/>
    </location>
</feature>
<dbReference type="GO" id="GO:0015171">
    <property type="term" value="F:amino acid transmembrane transporter activity"/>
    <property type="evidence" value="ECO:0007669"/>
    <property type="project" value="TreeGrafter"/>
</dbReference>
<keyword evidence="4 6" id="KW-1133">Transmembrane helix</keyword>
<feature type="transmembrane region" description="Helical" evidence="6">
    <location>
        <begin position="71"/>
        <end position="92"/>
    </location>
</feature>
<comment type="subcellular location">
    <subcellularLocation>
        <location evidence="1">Cell membrane</location>
        <topology evidence="1">Multi-pass membrane protein</topology>
    </subcellularLocation>
</comment>
<dbReference type="EMBL" id="JAEEGB010000003">
    <property type="protein sequence ID" value="MBI6871576.1"/>
    <property type="molecule type" value="Genomic_DNA"/>
</dbReference>
<dbReference type="GO" id="GO:0005886">
    <property type="term" value="C:plasma membrane"/>
    <property type="evidence" value="ECO:0007669"/>
    <property type="project" value="UniProtKB-SubCell"/>
</dbReference>
<evidence type="ECO:0000313" key="7">
    <source>
        <dbReference type="EMBL" id="MBI6871576.1"/>
    </source>
</evidence>
<dbReference type="PANTHER" id="PTHR30086:SF20">
    <property type="entry name" value="ARGININE EXPORTER PROTEIN ARGO-RELATED"/>
    <property type="match status" value="1"/>
</dbReference>
<evidence type="ECO:0000256" key="4">
    <source>
        <dbReference type="ARBA" id="ARBA00022989"/>
    </source>
</evidence>
<dbReference type="RefSeq" id="WP_178908322.1">
    <property type="nucleotide sequence ID" value="NZ_JAEEGB010000003.1"/>
</dbReference>
<dbReference type="InterPro" id="IPR001123">
    <property type="entry name" value="LeuE-type"/>
</dbReference>
<organism evidence="7 8">
    <name type="scientific">Clostridium aciditolerans</name>
    <dbReference type="NCBI Taxonomy" id="339861"/>
    <lineage>
        <taxon>Bacteria</taxon>
        <taxon>Bacillati</taxon>
        <taxon>Bacillota</taxon>
        <taxon>Clostridia</taxon>
        <taxon>Eubacteriales</taxon>
        <taxon>Clostridiaceae</taxon>
        <taxon>Clostridium</taxon>
    </lineage>
</organism>